<dbReference type="InterPro" id="IPR044861">
    <property type="entry name" value="IPNS-like_FE2OG_OXY"/>
</dbReference>
<comment type="caution">
    <text evidence="5">The sequence shown here is derived from an EMBL/GenBank/DDBJ whole genome shotgun (WGS) entry which is preliminary data.</text>
</comment>
<keyword evidence="2 3" id="KW-0408">Iron</keyword>
<protein>
    <recommendedName>
        <fullName evidence="4">Fe2OG dioxygenase domain-containing protein</fullName>
    </recommendedName>
</protein>
<dbReference type="InterPro" id="IPR005123">
    <property type="entry name" value="Oxoglu/Fe-dep_dioxygenase_dom"/>
</dbReference>
<dbReference type="InterPro" id="IPR050231">
    <property type="entry name" value="Iron_ascorbate_oxido_reductase"/>
</dbReference>
<sequence length="336" mass="38718">MREEEKINNGVMKSSDDDDDEVVMIPCLDFSFYNNNNGLENWKKMMSKKVREACERHGLFYLVCDDQIIPKGLRENMIMGMKELFDLPEETKMKHQTTKAYGSYTSESPLSQSFGVYDSHLLQVSQEFTNLMWPNGNSSFCETMNSMSAKLLELNYMILKMIQEGYDLPKHYIWETEDMLMKGAVYFRLMRYKVPSKENNKEAGENGLVAHTDKNTLTILAQNDVEGLEMQTKSGKWIQLEIPHNAYVVIVAETLKAWSNGRLHAVNHRVKMKGDKERYSLGLFTMPKEEAKIEVPPELVDGNTHPLRYKPFTHGDFIKYFVSTLDENALDAFAGL</sequence>
<gene>
    <name evidence="5" type="ORF">PIB30_051134</name>
</gene>
<dbReference type="InterPro" id="IPR026992">
    <property type="entry name" value="DIOX_N"/>
</dbReference>
<keyword evidence="1 3" id="KW-0479">Metal-binding</keyword>
<dbReference type="PANTHER" id="PTHR47990">
    <property type="entry name" value="2-OXOGLUTARATE (2OG) AND FE(II)-DEPENDENT OXYGENASE SUPERFAMILY PROTEIN-RELATED"/>
    <property type="match status" value="1"/>
</dbReference>
<proteinExistence type="inferred from homology"/>
<evidence type="ECO:0000256" key="1">
    <source>
        <dbReference type="ARBA" id="ARBA00022723"/>
    </source>
</evidence>
<keyword evidence="3" id="KW-0560">Oxidoreductase</keyword>
<keyword evidence="6" id="KW-1185">Reference proteome</keyword>
<feature type="domain" description="Fe2OG dioxygenase" evidence="4">
    <location>
        <begin position="183"/>
        <end position="287"/>
    </location>
</feature>
<dbReference type="Pfam" id="PF03171">
    <property type="entry name" value="2OG-FeII_Oxy"/>
    <property type="match status" value="1"/>
</dbReference>
<evidence type="ECO:0000256" key="3">
    <source>
        <dbReference type="RuleBase" id="RU003682"/>
    </source>
</evidence>
<organism evidence="5 6">
    <name type="scientific">Stylosanthes scabra</name>
    <dbReference type="NCBI Taxonomy" id="79078"/>
    <lineage>
        <taxon>Eukaryota</taxon>
        <taxon>Viridiplantae</taxon>
        <taxon>Streptophyta</taxon>
        <taxon>Embryophyta</taxon>
        <taxon>Tracheophyta</taxon>
        <taxon>Spermatophyta</taxon>
        <taxon>Magnoliopsida</taxon>
        <taxon>eudicotyledons</taxon>
        <taxon>Gunneridae</taxon>
        <taxon>Pentapetalae</taxon>
        <taxon>rosids</taxon>
        <taxon>fabids</taxon>
        <taxon>Fabales</taxon>
        <taxon>Fabaceae</taxon>
        <taxon>Papilionoideae</taxon>
        <taxon>50 kb inversion clade</taxon>
        <taxon>dalbergioids sensu lato</taxon>
        <taxon>Dalbergieae</taxon>
        <taxon>Pterocarpus clade</taxon>
        <taxon>Stylosanthes</taxon>
    </lineage>
</organism>
<dbReference type="InterPro" id="IPR027443">
    <property type="entry name" value="IPNS-like_sf"/>
</dbReference>
<evidence type="ECO:0000259" key="4">
    <source>
        <dbReference type="PROSITE" id="PS51471"/>
    </source>
</evidence>
<dbReference type="PROSITE" id="PS51471">
    <property type="entry name" value="FE2OG_OXY"/>
    <property type="match status" value="1"/>
</dbReference>
<reference evidence="5 6" key="1">
    <citation type="journal article" date="2023" name="Plants (Basel)">
        <title>Bridging the Gap: Combining Genomics and Transcriptomics Approaches to Understand Stylosanthes scabra, an Orphan Legume from the Brazilian Caatinga.</title>
        <authorList>
            <person name="Ferreira-Neto J.R.C."/>
            <person name="da Silva M.D."/>
            <person name="Binneck E."/>
            <person name="de Melo N.F."/>
            <person name="da Silva R.H."/>
            <person name="de Melo A.L.T.M."/>
            <person name="Pandolfi V."/>
            <person name="Bustamante F.O."/>
            <person name="Brasileiro-Vidal A.C."/>
            <person name="Benko-Iseppon A.M."/>
        </authorList>
    </citation>
    <scope>NUCLEOTIDE SEQUENCE [LARGE SCALE GENOMIC DNA]</scope>
    <source>
        <tissue evidence="5">Leaves</tissue>
    </source>
</reference>
<dbReference type="Gene3D" id="2.60.120.330">
    <property type="entry name" value="B-lactam Antibiotic, Isopenicillin N Synthase, Chain"/>
    <property type="match status" value="1"/>
</dbReference>
<comment type="similarity">
    <text evidence="3">Belongs to the iron/ascorbate-dependent oxidoreductase family.</text>
</comment>
<accession>A0ABU6YF77</accession>
<name>A0ABU6YF77_9FABA</name>
<dbReference type="EMBL" id="JASCZI010242014">
    <property type="protein sequence ID" value="MED6209072.1"/>
    <property type="molecule type" value="Genomic_DNA"/>
</dbReference>
<dbReference type="Proteomes" id="UP001341840">
    <property type="component" value="Unassembled WGS sequence"/>
</dbReference>
<evidence type="ECO:0000313" key="6">
    <source>
        <dbReference type="Proteomes" id="UP001341840"/>
    </source>
</evidence>
<evidence type="ECO:0000256" key="2">
    <source>
        <dbReference type="ARBA" id="ARBA00023004"/>
    </source>
</evidence>
<dbReference type="SUPFAM" id="SSF51197">
    <property type="entry name" value="Clavaminate synthase-like"/>
    <property type="match status" value="1"/>
</dbReference>
<evidence type="ECO:0000313" key="5">
    <source>
        <dbReference type="EMBL" id="MED6209072.1"/>
    </source>
</evidence>
<dbReference type="Pfam" id="PF14226">
    <property type="entry name" value="DIOX_N"/>
    <property type="match status" value="1"/>
</dbReference>